<accession>A0A418FWM4</accession>
<feature type="non-terminal residue" evidence="4">
    <location>
        <position position="1"/>
    </location>
</feature>
<comment type="caution">
    <text evidence="4">The sequence shown here is derived from an EMBL/GenBank/DDBJ whole genome shotgun (WGS) entry which is preliminary data.</text>
</comment>
<feature type="region of interest" description="Disordered" evidence="3">
    <location>
        <begin position="41"/>
        <end position="60"/>
    </location>
</feature>
<sequence length="278" mass="31267">EVIRQRLLTRTTIVGKSMMKRTADCLFSFLDSTGQLDRYNDDFLSNPPKKSKPTSLGKKRAQEEMDNFLWELELLQVEAQRTKLLVFTCERELEAYATLHDEIDKSILTVTSDIDRLKGVVANEKIIRSYKEEYETAARVVNENASAKQSAEVVEGLEDQLRSSTEALQAITDRIDLKSKEVALLLRAIRDLESDHHDPSDQGNNTPDQDGKDDPEQDAEYESKHTDEKQAHVAAEASPLQEADDDAAPQASPPPPSSSKSSSKSHRHRHRHDKPSSS</sequence>
<feature type="compositionally biased region" description="Basic and acidic residues" evidence="3">
    <location>
        <begin position="221"/>
        <end position="231"/>
    </location>
</feature>
<dbReference type="InterPro" id="IPR008501">
    <property type="entry name" value="THOC7/Mft1"/>
</dbReference>
<dbReference type="Pfam" id="PF05615">
    <property type="entry name" value="THOC7"/>
    <property type="match status" value="1"/>
</dbReference>
<feature type="region of interest" description="Disordered" evidence="3">
    <location>
        <begin position="193"/>
        <end position="278"/>
    </location>
</feature>
<dbReference type="GO" id="GO:0006397">
    <property type="term" value="P:mRNA processing"/>
    <property type="evidence" value="ECO:0007669"/>
    <property type="project" value="InterPro"/>
</dbReference>
<gene>
    <name evidence="4" type="ORF">DYB26_014313</name>
</gene>
<feature type="compositionally biased region" description="Basic residues" evidence="3">
    <location>
        <begin position="263"/>
        <end position="278"/>
    </location>
</feature>
<reference evidence="4 5" key="1">
    <citation type="submission" date="2018-08" db="EMBL/GenBank/DDBJ databases">
        <title>Aphanomyces genome sequencing and annotation.</title>
        <authorList>
            <person name="Minardi D."/>
            <person name="Oidtmann B."/>
            <person name="Van Der Giezen M."/>
            <person name="Studholme D.J."/>
        </authorList>
    </citation>
    <scope>NUCLEOTIDE SEQUENCE [LARGE SCALE GENOMIC DNA]</scope>
    <source>
        <strain evidence="4 5">FDL457</strain>
    </source>
</reference>
<evidence type="ECO:0000256" key="1">
    <source>
        <dbReference type="ARBA" id="ARBA00004123"/>
    </source>
</evidence>
<evidence type="ECO:0000313" key="5">
    <source>
        <dbReference type="Proteomes" id="UP000286510"/>
    </source>
</evidence>
<organism evidence="4 5">
    <name type="scientific">Aphanomyces astaci</name>
    <name type="common">Crayfish plague agent</name>
    <dbReference type="NCBI Taxonomy" id="112090"/>
    <lineage>
        <taxon>Eukaryota</taxon>
        <taxon>Sar</taxon>
        <taxon>Stramenopiles</taxon>
        <taxon>Oomycota</taxon>
        <taxon>Saprolegniomycetes</taxon>
        <taxon>Saprolegniales</taxon>
        <taxon>Verrucalvaceae</taxon>
        <taxon>Aphanomyces</taxon>
    </lineage>
</organism>
<protein>
    <submittedName>
        <fullName evidence="4">Uncharacterized protein</fullName>
    </submittedName>
</protein>
<evidence type="ECO:0000256" key="3">
    <source>
        <dbReference type="SAM" id="MobiDB-lite"/>
    </source>
</evidence>
<proteinExistence type="predicted"/>
<dbReference type="VEuPathDB" id="FungiDB:H257_17316"/>
<evidence type="ECO:0000313" key="4">
    <source>
        <dbReference type="EMBL" id="RHZ38883.1"/>
    </source>
</evidence>
<dbReference type="AlphaFoldDB" id="A0A418FWM4"/>
<evidence type="ECO:0000256" key="2">
    <source>
        <dbReference type="ARBA" id="ARBA00023242"/>
    </source>
</evidence>
<dbReference type="EMBL" id="QUTF01008208">
    <property type="protein sequence ID" value="RHZ38883.1"/>
    <property type="molecule type" value="Genomic_DNA"/>
</dbReference>
<dbReference type="GO" id="GO:0000445">
    <property type="term" value="C:THO complex part of transcription export complex"/>
    <property type="evidence" value="ECO:0007669"/>
    <property type="project" value="InterPro"/>
</dbReference>
<keyword evidence="2" id="KW-0539">Nucleus</keyword>
<name>A0A418FWM4_APHAT</name>
<dbReference type="Proteomes" id="UP000286510">
    <property type="component" value="Unassembled WGS sequence"/>
</dbReference>
<comment type="subcellular location">
    <subcellularLocation>
        <location evidence="1">Nucleus</location>
    </subcellularLocation>
</comment>